<name>A0A6I6DEJ7_9FIRM</name>
<accession>A0A6I6DEJ7</accession>
<dbReference type="AlphaFoldDB" id="A0A6I6DEJ7"/>
<evidence type="ECO:0000313" key="2">
    <source>
        <dbReference type="Proteomes" id="UP000426444"/>
    </source>
</evidence>
<evidence type="ECO:0000313" key="1">
    <source>
        <dbReference type="EMBL" id="QGT99442.1"/>
    </source>
</evidence>
<organism evidence="1 2">
    <name type="scientific">Candidatus Syntrophocurvum alkaliphilum</name>
    <dbReference type="NCBI Taxonomy" id="2293317"/>
    <lineage>
        <taxon>Bacteria</taxon>
        <taxon>Bacillati</taxon>
        <taxon>Bacillota</taxon>
        <taxon>Clostridia</taxon>
        <taxon>Eubacteriales</taxon>
        <taxon>Syntrophomonadaceae</taxon>
        <taxon>Candidatus Syntrophocurvum</taxon>
    </lineage>
</organism>
<dbReference type="RefSeq" id="WP_156203340.1">
    <property type="nucleotide sequence ID" value="NZ_CP046457.1"/>
</dbReference>
<keyword evidence="2" id="KW-1185">Reference proteome</keyword>
<dbReference type="EMBL" id="CP046457">
    <property type="protein sequence ID" value="QGT99442.1"/>
    <property type="molecule type" value="Genomic_DNA"/>
</dbReference>
<reference evidence="2" key="1">
    <citation type="journal article" date="2019" name="Microbiology">
        <title>Complete Genome Sequence of an Uncultured Bacterium of the Candidate Phylum Bipolaricaulota.</title>
        <authorList>
            <person name="Kadnikov V.V."/>
            <person name="Mardanov A.V."/>
            <person name="Beletsky A.V."/>
            <person name="Frank Y.A."/>
            <person name="Karnachuk O.V."/>
            <person name="Ravin N.V."/>
        </authorList>
    </citation>
    <scope>NUCLEOTIDE SEQUENCE [LARGE SCALE GENOMIC DNA]</scope>
</reference>
<proteinExistence type="predicted"/>
<dbReference type="Proteomes" id="UP000426444">
    <property type="component" value="Chromosome"/>
</dbReference>
<dbReference type="KEGG" id="salq:SYNTR_0849"/>
<sequence>MHSTDLLNNFKKDLDNMQDTLTQLASYSEFQGKRDLYFRIKQDLELIQQQIEDELNNINKVEKYTSTLDTI</sequence>
<protein>
    <submittedName>
        <fullName evidence="1">Uncharacterized protein</fullName>
    </submittedName>
</protein>
<gene>
    <name evidence="1" type="ORF">SYNTR_0849</name>
</gene>